<reference evidence="1 2" key="1">
    <citation type="journal article" date="2016" name="Nat. Commun.">
        <title>Thousands of microbial genomes shed light on interconnected biogeochemical processes in an aquifer system.</title>
        <authorList>
            <person name="Anantharaman K."/>
            <person name="Brown C.T."/>
            <person name="Hug L.A."/>
            <person name="Sharon I."/>
            <person name="Castelle C.J."/>
            <person name="Probst A.J."/>
            <person name="Thomas B.C."/>
            <person name="Singh A."/>
            <person name="Wilkins M.J."/>
            <person name="Karaoz U."/>
            <person name="Brodie E.L."/>
            <person name="Williams K.H."/>
            <person name="Hubbard S.S."/>
            <person name="Banfield J.F."/>
        </authorList>
    </citation>
    <scope>NUCLEOTIDE SEQUENCE [LARGE SCALE GENOMIC DNA]</scope>
</reference>
<organism evidence="1 2">
    <name type="scientific">Candidatus Wildermuthbacteria bacterium RIFCSPHIGHO2_12_FULL_40_12</name>
    <dbReference type="NCBI Taxonomy" id="1802457"/>
    <lineage>
        <taxon>Bacteria</taxon>
        <taxon>Candidatus Wildermuthiibacteriota</taxon>
    </lineage>
</organism>
<evidence type="ECO:0000313" key="2">
    <source>
        <dbReference type="Proteomes" id="UP000177078"/>
    </source>
</evidence>
<dbReference type="AlphaFoldDB" id="A0A1G2RDY0"/>
<proteinExistence type="predicted"/>
<protein>
    <submittedName>
        <fullName evidence="1">Uncharacterized protein</fullName>
    </submittedName>
</protein>
<gene>
    <name evidence="1" type="ORF">A3F15_01095</name>
</gene>
<sequence>MIISFVQFLELAKNCPKEKIILMSESDIIGNNSNVTKDYWHRVEGREGFFHSSTGELLDLGPKALLKCVDHHGKVKKFIVLDYY</sequence>
<dbReference type="EMBL" id="MHUC01000020">
    <property type="protein sequence ID" value="OHA70748.1"/>
    <property type="molecule type" value="Genomic_DNA"/>
</dbReference>
<accession>A0A1G2RDY0</accession>
<dbReference type="STRING" id="1802457.A3F15_01095"/>
<dbReference type="Proteomes" id="UP000177078">
    <property type="component" value="Unassembled WGS sequence"/>
</dbReference>
<comment type="caution">
    <text evidence="1">The sequence shown here is derived from an EMBL/GenBank/DDBJ whole genome shotgun (WGS) entry which is preliminary data.</text>
</comment>
<evidence type="ECO:0000313" key="1">
    <source>
        <dbReference type="EMBL" id="OHA70748.1"/>
    </source>
</evidence>
<name>A0A1G2RDY0_9BACT</name>